<proteinExistence type="predicted"/>
<dbReference type="PROSITE" id="PS51123">
    <property type="entry name" value="OMPA_2"/>
    <property type="match status" value="1"/>
</dbReference>
<keyword evidence="3" id="KW-0998">Cell outer membrane</keyword>
<evidence type="ECO:0000313" key="6">
    <source>
        <dbReference type="EMBL" id="MBK7415078.1"/>
    </source>
</evidence>
<comment type="subcellular location">
    <subcellularLocation>
        <location evidence="1">Cell outer membrane</location>
    </subcellularLocation>
</comment>
<dbReference type="PRINTS" id="PR01021">
    <property type="entry name" value="OMPADOMAIN"/>
</dbReference>
<dbReference type="CDD" id="cd07185">
    <property type="entry name" value="OmpA_C-like"/>
    <property type="match status" value="1"/>
</dbReference>
<dbReference type="InterPro" id="IPR006664">
    <property type="entry name" value="OMP_bac"/>
</dbReference>
<evidence type="ECO:0000256" key="2">
    <source>
        <dbReference type="ARBA" id="ARBA00023136"/>
    </source>
</evidence>
<reference evidence="6 7" key="1">
    <citation type="submission" date="2020-10" db="EMBL/GenBank/DDBJ databases">
        <title>Connecting structure to function with the recovery of over 1000 high-quality activated sludge metagenome-assembled genomes encoding full-length rRNA genes using long-read sequencing.</title>
        <authorList>
            <person name="Singleton C.M."/>
            <person name="Petriglieri F."/>
            <person name="Kristensen J.M."/>
            <person name="Kirkegaard R.H."/>
            <person name="Michaelsen T.Y."/>
            <person name="Andersen M.H."/>
            <person name="Karst S.M."/>
            <person name="Dueholm M.S."/>
            <person name="Nielsen P.H."/>
            <person name="Albertsen M."/>
        </authorList>
    </citation>
    <scope>NUCLEOTIDE SEQUENCE [LARGE SCALE GENOMIC DNA]</scope>
    <source>
        <strain evidence="6">EsbW_18-Q3-R4-48_BATAC.463</strain>
    </source>
</reference>
<dbReference type="EMBL" id="JADJMS010000016">
    <property type="protein sequence ID" value="MBK7415078.1"/>
    <property type="molecule type" value="Genomic_DNA"/>
</dbReference>
<gene>
    <name evidence="6" type="ORF">IPJ38_08185</name>
</gene>
<evidence type="ECO:0000256" key="3">
    <source>
        <dbReference type="ARBA" id="ARBA00023237"/>
    </source>
</evidence>
<dbReference type="InterPro" id="IPR050330">
    <property type="entry name" value="Bact_OuterMem_StrucFunc"/>
</dbReference>
<evidence type="ECO:0000259" key="5">
    <source>
        <dbReference type="PROSITE" id="PS51123"/>
    </source>
</evidence>
<dbReference type="PANTHER" id="PTHR30329">
    <property type="entry name" value="STATOR ELEMENT OF FLAGELLAR MOTOR COMPLEX"/>
    <property type="match status" value="1"/>
</dbReference>
<dbReference type="Pfam" id="PF00691">
    <property type="entry name" value="OmpA"/>
    <property type="match status" value="1"/>
</dbReference>
<organism evidence="6 7">
    <name type="scientific">Candidatus Dechloromonas phosphorivorans</name>
    <dbReference type="NCBI Taxonomy" id="2899244"/>
    <lineage>
        <taxon>Bacteria</taxon>
        <taxon>Pseudomonadati</taxon>
        <taxon>Pseudomonadota</taxon>
        <taxon>Betaproteobacteria</taxon>
        <taxon>Rhodocyclales</taxon>
        <taxon>Azonexaceae</taxon>
        <taxon>Dechloromonas</taxon>
    </lineage>
</organism>
<dbReference type="InterPro" id="IPR006665">
    <property type="entry name" value="OmpA-like"/>
</dbReference>
<protein>
    <submittedName>
        <fullName evidence="6">OmpA family protein</fullName>
    </submittedName>
</protein>
<dbReference type="InterPro" id="IPR036737">
    <property type="entry name" value="OmpA-like_sf"/>
</dbReference>
<dbReference type="SUPFAM" id="SSF103088">
    <property type="entry name" value="OmpA-like"/>
    <property type="match status" value="1"/>
</dbReference>
<sequence length="158" mass="17129">MRDQGGEILLDQPYAATVRRSGSVSGYQSSPEEVKERFADALAALPPRANSYTVYFLPGSSDTLTPESLLEFDKIKADLATRAAGEIRVIGHTDRVGSVQSNDAFSIKRANAVRELMVNAGVNPAVIETAGRGEREPLVPTEDEVAEAKNRRVEISVR</sequence>
<comment type="caution">
    <text evidence="6">The sequence shown here is derived from an EMBL/GenBank/DDBJ whole genome shotgun (WGS) entry which is preliminary data.</text>
</comment>
<feature type="domain" description="OmpA-like" evidence="5">
    <location>
        <begin position="43"/>
        <end position="158"/>
    </location>
</feature>
<dbReference type="Proteomes" id="UP000739411">
    <property type="component" value="Unassembled WGS sequence"/>
</dbReference>
<keyword evidence="2 4" id="KW-0472">Membrane</keyword>
<dbReference type="GO" id="GO:0009279">
    <property type="term" value="C:cell outer membrane"/>
    <property type="evidence" value="ECO:0007669"/>
    <property type="project" value="UniProtKB-SubCell"/>
</dbReference>
<dbReference type="PANTHER" id="PTHR30329:SF21">
    <property type="entry name" value="LIPOPROTEIN YIAD-RELATED"/>
    <property type="match status" value="1"/>
</dbReference>
<name>A0A935K282_9RHOO</name>
<evidence type="ECO:0000313" key="7">
    <source>
        <dbReference type="Proteomes" id="UP000739411"/>
    </source>
</evidence>
<accession>A0A935K282</accession>
<dbReference type="AlphaFoldDB" id="A0A935K282"/>
<evidence type="ECO:0000256" key="4">
    <source>
        <dbReference type="PROSITE-ProRule" id="PRU00473"/>
    </source>
</evidence>
<dbReference type="Gene3D" id="3.30.1330.60">
    <property type="entry name" value="OmpA-like domain"/>
    <property type="match status" value="1"/>
</dbReference>
<evidence type="ECO:0000256" key="1">
    <source>
        <dbReference type="ARBA" id="ARBA00004442"/>
    </source>
</evidence>